<reference evidence="5" key="1">
    <citation type="submission" date="2022-08" db="EMBL/GenBank/DDBJ databases">
        <title>Genome sequencing of akame (Lates japonicus).</title>
        <authorList>
            <person name="Hashiguchi Y."/>
            <person name="Takahashi H."/>
        </authorList>
    </citation>
    <scope>NUCLEOTIDE SEQUENCE</scope>
    <source>
        <strain evidence="5">Kochi</strain>
    </source>
</reference>
<dbReference type="AlphaFoldDB" id="A0AAD3M848"/>
<dbReference type="Proteomes" id="UP001279410">
    <property type="component" value="Unassembled WGS sequence"/>
</dbReference>
<evidence type="ECO:0000256" key="2">
    <source>
        <dbReference type="ARBA" id="ARBA00022540"/>
    </source>
</evidence>
<proteinExistence type="predicted"/>
<accession>A0AAD3M848</accession>
<dbReference type="PANTHER" id="PTHR12399">
    <property type="entry name" value="EUKARYOTIC TRANSLATION INITIATION FACTOR 3 SUBUNIT 7"/>
    <property type="match status" value="1"/>
</dbReference>
<keyword evidence="6" id="KW-1185">Reference proteome</keyword>
<evidence type="ECO:0000256" key="4">
    <source>
        <dbReference type="ARBA" id="ARBA00022917"/>
    </source>
</evidence>
<comment type="caution">
    <text evidence="5">The sequence shown here is derived from an EMBL/GenBank/DDBJ whole genome shotgun (WGS) entry which is preliminary data.</text>
</comment>
<keyword evidence="1" id="KW-0963">Cytoplasm</keyword>
<dbReference type="PANTHER" id="PTHR12399:SF0">
    <property type="entry name" value="EUKARYOTIC TRANSLATION INITIATION FACTOR 3 SUBUNIT D"/>
    <property type="match status" value="1"/>
</dbReference>
<keyword evidence="2 5" id="KW-0396">Initiation factor</keyword>
<gene>
    <name evidence="5" type="ORF">AKAME5_000281200</name>
</gene>
<evidence type="ECO:0000256" key="3">
    <source>
        <dbReference type="ARBA" id="ARBA00022884"/>
    </source>
</evidence>
<evidence type="ECO:0000313" key="5">
    <source>
        <dbReference type="EMBL" id="GLD48926.1"/>
    </source>
</evidence>
<protein>
    <submittedName>
        <fullName evidence="5">Eukaryotic translation initiation factor 3 subunit D</fullName>
    </submittedName>
</protein>
<organism evidence="5 6">
    <name type="scientific">Lates japonicus</name>
    <name type="common">Japanese lates</name>
    <dbReference type="NCBI Taxonomy" id="270547"/>
    <lineage>
        <taxon>Eukaryota</taxon>
        <taxon>Metazoa</taxon>
        <taxon>Chordata</taxon>
        <taxon>Craniata</taxon>
        <taxon>Vertebrata</taxon>
        <taxon>Euteleostomi</taxon>
        <taxon>Actinopterygii</taxon>
        <taxon>Neopterygii</taxon>
        <taxon>Teleostei</taxon>
        <taxon>Neoteleostei</taxon>
        <taxon>Acanthomorphata</taxon>
        <taxon>Carangaria</taxon>
        <taxon>Carangaria incertae sedis</taxon>
        <taxon>Centropomidae</taxon>
        <taxon>Lates</taxon>
    </lineage>
</organism>
<keyword evidence="4" id="KW-0648">Protein biosynthesis</keyword>
<evidence type="ECO:0000256" key="1">
    <source>
        <dbReference type="ARBA" id="ARBA00022490"/>
    </source>
</evidence>
<dbReference type="GO" id="GO:0003743">
    <property type="term" value="F:translation initiation factor activity"/>
    <property type="evidence" value="ECO:0007669"/>
    <property type="project" value="UniProtKB-KW"/>
</dbReference>
<keyword evidence="3" id="KW-0694">RNA-binding</keyword>
<dbReference type="Pfam" id="PF05091">
    <property type="entry name" value="eIF-3_zeta"/>
    <property type="match status" value="1"/>
</dbReference>
<dbReference type="EMBL" id="BRZM01000007">
    <property type="protein sequence ID" value="GLD48926.1"/>
    <property type="molecule type" value="Genomic_DNA"/>
</dbReference>
<name>A0AAD3M848_LATJO</name>
<dbReference type="GO" id="GO:0003723">
    <property type="term" value="F:RNA binding"/>
    <property type="evidence" value="ECO:0007669"/>
    <property type="project" value="UniProtKB-KW"/>
</dbReference>
<dbReference type="InterPro" id="IPR007783">
    <property type="entry name" value="eIF3d"/>
</dbReference>
<evidence type="ECO:0000313" key="6">
    <source>
        <dbReference type="Proteomes" id="UP001279410"/>
    </source>
</evidence>
<sequence>MKCCFPPVECCGALEFYDKAFDRITTRNEKPLKSIKRIFHTVTTTDDPVIRKLAKTQGSVFCHRRHLGPPVCCTAQSQLLGHPSLQRVGSKLMYDKRDNRTLL</sequence>
<dbReference type="GO" id="GO:0005852">
    <property type="term" value="C:eukaryotic translation initiation factor 3 complex"/>
    <property type="evidence" value="ECO:0007669"/>
    <property type="project" value="InterPro"/>
</dbReference>